<dbReference type="InterPro" id="IPR036259">
    <property type="entry name" value="MFS_trans_sf"/>
</dbReference>
<dbReference type="GO" id="GO:0022857">
    <property type="term" value="F:transmembrane transporter activity"/>
    <property type="evidence" value="ECO:0007669"/>
    <property type="project" value="InterPro"/>
</dbReference>
<evidence type="ECO:0000256" key="6">
    <source>
        <dbReference type="ARBA" id="ARBA00023136"/>
    </source>
</evidence>
<dbReference type="PANTHER" id="PTHR12778">
    <property type="entry name" value="SOLUTE CARRIER FAMILY 33 ACETYL-COA TRANSPORTER -RELATED"/>
    <property type="match status" value="1"/>
</dbReference>
<keyword evidence="3" id="KW-0813">Transport</keyword>
<proteinExistence type="inferred from homology"/>
<dbReference type="Gene3D" id="1.20.1250.20">
    <property type="entry name" value="MFS general substrate transporter like domains"/>
    <property type="match status" value="2"/>
</dbReference>
<evidence type="ECO:0000256" key="2">
    <source>
        <dbReference type="ARBA" id="ARBA00008335"/>
    </source>
</evidence>
<feature type="transmembrane region" description="Helical" evidence="7">
    <location>
        <begin position="401"/>
        <end position="423"/>
    </location>
</feature>
<feature type="transmembrane region" description="Helical" evidence="7">
    <location>
        <begin position="30"/>
        <end position="49"/>
    </location>
</feature>
<protein>
    <submittedName>
        <fullName evidence="8">Muropeptide transporter</fullName>
    </submittedName>
</protein>
<evidence type="ECO:0000313" key="9">
    <source>
        <dbReference type="Proteomes" id="UP000036771"/>
    </source>
</evidence>
<dbReference type="InterPro" id="IPR011701">
    <property type="entry name" value="MFS"/>
</dbReference>
<feature type="transmembrane region" description="Helical" evidence="7">
    <location>
        <begin position="97"/>
        <end position="117"/>
    </location>
</feature>
<dbReference type="GO" id="GO:0016020">
    <property type="term" value="C:membrane"/>
    <property type="evidence" value="ECO:0007669"/>
    <property type="project" value="UniProtKB-SubCell"/>
</dbReference>
<evidence type="ECO:0000256" key="7">
    <source>
        <dbReference type="SAM" id="Phobius"/>
    </source>
</evidence>
<feature type="transmembrane region" description="Helical" evidence="7">
    <location>
        <begin position="190"/>
        <end position="208"/>
    </location>
</feature>
<feature type="transmembrane region" description="Helical" evidence="7">
    <location>
        <begin position="229"/>
        <end position="252"/>
    </location>
</feature>
<comment type="similarity">
    <text evidence="2">Belongs to the major facilitator superfamily.</text>
</comment>
<dbReference type="PANTHER" id="PTHR12778:SF10">
    <property type="entry name" value="MAJOR FACILITATOR SUPERFAMILY DOMAIN-CONTAINING PROTEIN 3"/>
    <property type="match status" value="1"/>
</dbReference>
<evidence type="ECO:0000313" key="8">
    <source>
        <dbReference type="EMBL" id="GAO97684.1"/>
    </source>
</evidence>
<name>A0A0K8MCR7_9PROT</name>
<comment type="caution">
    <text evidence="8">The sequence shown here is derived from an EMBL/GenBank/DDBJ whole genome shotgun (WGS) entry which is preliminary data.</text>
</comment>
<feature type="transmembrane region" description="Helical" evidence="7">
    <location>
        <begin position="165"/>
        <end position="184"/>
    </location>
</feature>
<accession>A0A0K8MCR7</accession>
<sequence>MNIELARSKRIDIWDLMTPYFSPSILKMGFLWVWGGIPFMITGSTMAVWLKEYGISYTTIGLFSFLHLPYALRFLWSPVIDHIHIPYLSEKFGQQRAWMLVVQCTAFLSLLSLSQISPIEFPFLFIALGFFLTISAATSDMILLAYQIQILPSLQWGVGESTGFFCYRVGMLFGGACALALSNYFSWASLYFFFGIFLIGGPFVVLALPKSSYEKKLIDLKTSFFRKALLAPFQVFVSHPGWWSVLIFMFLFRLQDNLIGSMPSLFYLDLGFSKGEIANCQKVFGMWMSVLGGVLGGTLLRSHGYFKTLWIGGISHGLSGFCYLVQTWGGASLPLLYTTTALEDLSKGIAIIAFFSYQLTCCKKEYAVTQLALLTSLTHLSQVSISSLSGFFVDILGWKGFFTFTTIAGFLGILWIKFLPALFETRERDNLKIY</sequence>
<dbReference type="Proteomes" id="UP000036771">
    <property type="component" value="Unassembled WGS sequence"/>
</dbReference>
<dbReference type="AlphaFoldDB" id="A0A0K8MCR7"/>
<organism evidence="8 9">
    <name type="scientific">Caedimonas varicaedens</name>
    <dbReference type="NCBI Taxonomy" id="1629334"/>
    <lineage>
        <taxon>Bacteria</taxon>
        <taxon>Pseudomonadati</taxon>
        <taxon>Pseudomonadota</taxon>
        <taxon>Alphaproteobacteria</taxon>
        <taxon>Holosporales</taxon>
        <taxon>Caedimonadaceae</taxon>
        <taxon>Caedimonas</taxon>
    </lineage>
</organism>
<keyword evidence="6 7" id="KW-0472">Membrane</keyword>
<evidence type="ECO:0000256" key="1">
    <source>
        <dbReference type="ARBA" id="ARBA00004141"/>
    </source>
</evidence>
<gene>
    <name evidence="8" type="ORF">Cva_00320</name>
</gene>
<evidence type="ECO:0000256" key="3">
    <source>
        <dbReference type="ARBA" id="ARBA00022448"/>
    </source>
</evidence>
<feature type="transmembrane region" description="Helical" evidence="7">
    <location>
        <begin position="55"/>
        <end position="76"/>
    </location>
</feature>
<dbReference type="EMBL" id="BBVC01000014">
    <property type="protein sequence ID" value="GAO97684.1"/>
    <property type="molecule type" value="Genomic_DNA"/>
</dbReference>
<keyword evidence="9" id="KW-1185">Reference proteome</keyword>
<comment type="subcellular location">
    <subcellularLocation>
        <location evidence="1">Membrane</location>
        <topology evidence="1">Multi-pass membrane protein</topology>
    </subcellularLocation>
</comment>
<reference evidence="8 9" key="1">
    <citation type="submission" date="2015-03" db="EMBL/GenBank/DDBJ databases">
        <title>Caedibacter varicaedens, whole genome shotgun sequence.</title>
        <authorList>
            <person name="Suzuki H."/>
            <person name="Dapper A.L."/>
            <person name="Gibson A.K."/>
            <person name="Jackson C."/>
            <person name="Lee H."/>
            <person name="Pejaver V.R."/>
            <person name="Doak T."/>
            <person name="Lynch M."/>
        </authorList>
    </citation>
    <scope>NUCLEOTIDE SEQUENCE [LARGE SCALE GENOMIC DNA]</scope>
</reference>
<dbReference type="InterPro" id="IPR004752">
    <property type="entry name" value="AmpG_permease/AT-1"/>
</dbReference>
<evidence type="ECO:0000256" key="5">
    <source>
        <dbReference type="ARBA" id="ARBA00022989"/>
    </source>
</evidence>
<evidence type="ECO:0000256" key="4">
    <source>
        <dbReference type="ARBA" id="ARBA00022692"/>
    </source>
</evidence>
<keyword evidence="5 7" id="KW-1133">Transmembrane helix</keyword>
<keyword evidence="4 7" id="KW-0812">Transmembrane</keyword>
<dbReference type="SUPFAM" id="SSF103473">
    <property type="entry name" value="MFS general substrate transporter"/>
    <property type="match status" value="1"/>
</dbReference>
<feature type="transmembrane region" description="Helical" evidence="7">
    <location>
        <begin position="309"/>
        <end position="329"/>
    </location>
</feature>
<dbReference type="Pfam" id="PF07690">
    <property type="entry name" value="MFS_1"/>
    <property type="match status" value="1"/>
</dbReference>
<dbReference type="OrthoDB" id="9787815at2"/>
<dbReference type="STRING" id="1629334.Cva_00320"/>
<feature type="transmembrane region" description="Helical" evidence="7">
    <location>
        <begin position="284"/>
        <end position="302"/>
    </location>
</feature>
<feature type="transmembrane region" description="Helical" evidence="7">
    <location>
        <begin position="123"/>
        <end position="144"/>
    </location>
</feature>